<proteinExistence type="predicted"/>
<dbReference type="Proteomes" id="UP000235616">
    <property type="component" value="Unassembled WGS sequence"/>
</dbReference>
<gene>
    <name evidence="2" type="ORF">C0Z18_17835</name>
</gene>
<evidence type="ECO:0000256" key="1">
    <source>
        <dbReference type="SAM" id="MobiDB-lite"/>
    </source>
</evidence>
<feature type="compositionally biased region" description="Basic and acidic residues" evidence="1">
    <location>
        <begin position="87"/>
        <end position="101"/>
    </location>
</feature>
<keyword evidence="3" id="KW-1185">Reference proteome</keyword>
<feature type="region of interest" description="Disordered" evidence="1">
    <location>
        <begin position="73"/>
        <end position="105"/>
    </location>
</feature>
<evidence type="ECO:0000313" key="2">
    <source>
        <dbReference type="EMBL" id="PMS18099.1"/>
    </source>
</evidence>
<dbReference type="AlphaFoldDB" id="A0A2N7VLS3"/>
<sequence>MMRNGDTQPNFGKLAHAVVVILTTFFGGIVGAPVDRVVDEYSQWNAVDSHLEEKTVVDSEGFAARRSMKLSYRKRGRPAQQRWDVASSRDADEPMRHDRLSDAAPHTAFGAGSMALSSLGHNASIPQLDT</sequence>
<accession>A0A2N7VLS3</accession>
<organism evidence="2 3">
    <name type="scientific">Trinickia dabaoshanensis</name>
    <dbReference type="NCBI Taxonomy" id="564714"/>
    <lineage>
        <taxon>Bacteria</taxon>
        <taxon>Pseudomonadati</taxon>
        <taxon>Pseudomonadota</taxon>
        <taxon>Betaproteobacteria</taxon>
        <taxon>Burkholderiales</taxon>
        <taxon>Burkholderiaceae</taxon>
        <taxon>Trinickia</taxon>
    </lineage>
</organism>
<reference evidence="2 3" key="1">
    <citation type="submission" date="2018-01" db="EMBL/GenBank/DDBJ databases">
        <title>Whole genome analyses suggest that Burkholderia sensu lato contains two further novel genera in the rhizoxinica-symbiotica group Mycetohabitans gen. nov., and Trinickia gen. nov.: implications for the evolution of diazotrophy and nodulation in the Burkholderiaceae.</title>
        <authorList>
            <person name="Estrada-de los Santos P."/>
            <person name="Palmer M."/>
            <person name="Chavez-Ramirez B."/>
            <person name="Beukes C."/>
            <person name="Steenkamp E.T."/>
            <person name="Hirsch A.M."/>
            <person name="Manyaka P."/>
            <person name="Maluk M."/>
            <person name="Lafos M."/>
            <person name="Crook M."/>
            <person name="Gross E."/>
            <person name="Simon M.F."/>
            <person name="Bueno dos Reis Junior F."/>
            <person name="Poole P.S."/>
            <person name="Venter S.N."/>
            <person name="James E.K."/>
        </authorList>
    </citation>
    <scope>NUCLEOTIDE SEQUENCE [LARGE SCALE GENOMIC DNA]</scope>
    <source>
        <strain evidence="2 3">GIMN1.004</strain>
    </source>
</reference>
<protein>
    <submittedName>
        <fullName evidence="2">Uncharacterized protein</fullName>
    </submittedName>
</protein>
<comment type="caution">
    <text evidence="2">The sequence shown here is derived from an EMBL/GenBank/DDBJ whole genome shotgun (WGS) entry which is preliminary data.</text>
</comment>
<dbReference type="EMBL" id="PNYA01000016">
    <property type="protein sequence ID" value="PMS18099.1"/>
    <property type="molecule type" value="Genomic_DNA"/>
</dbReference>
<dbReference type="OrthoDB" id="9930438at2"/>
<name>A0A2N7VLS3_9BURK</name>
<evidence type="ECO:0000313" key="3">
    <source>
        <dbReference type="Proteomes" id="UP000235616"/>
    </source>
</evidence>
<dbReference type="RefSeq" id="WP_102646755.1">
    <property type="nucleotide sequence ID" value="NZ_PNYA01000016.1"/>
</dbReference>